<evidence type="ECO:0000256" key="2">
    <source>
        <dbReference type="ARBA" id="ARBA00007293"/>
    </source>
</evidence>
<proteinExistence type="inferred from homology"/>
<dbReference type="InterPro" id="IPR004241">
    <property type="entry name" value="Atg8-like"/>
</dbReference>
<dbReference type="AlphaFoldDB" id="A0A8C2FJ63"/>
<comment type="subcellular location">
    <subcellularLocation>
        <location evidence="1">Membrane</location>
    </subcellularLocation>
</comment>
<reference evidence="6" key="1">
    <citation type="submission" date="2025-08" db="UniProtKB">
        <authorList>
            <consortium name="Ensembl"/>
        </authorList>
    </citation>
    <scope>IDENTIFICATION</scope>
</reference>
<evidence type="ECO:0000256" key="3">
    <source>
        <dbReference type="ARBA" id="ARBA00023136"/>
    </source>
</evidence>
<protein>
    <submittedName>
        <fullName evidence="6">Microtubule-associated protein 1 light chain 3 gamma, like</fullName>
    </submittedName>
</protein>
<dbReference type="Ensembl" id="ENSCCRT00020061686.1">
    <property type="protein sequence ID" value="ENSCCRP00020055977.1"/>
    <property type="gene ID" value="ENSCCRG00020026403.1"/>
</dbReference>
<evidence type="ECO:0000256" key="5">
    <source>
        <dbReference type="PIRSR" id="PIRSR604241-50"/>
    </source>
</evidence>
<evidence type="ECO:0000313" key="7">
    <source>
        <dbReference type="Proteomes" id="UP000694701"/>
    </source>
</evidence>
<evidence type="ECO:0000256" key="1">
    <source>
        <dbReference type="ARBA" id="ARBA00004370"/>
    </source>
</evidence>
<evidence type="ECO:0000256" key="4">
    <source>
        <dbReference type="ARBA" id="ARBA00023288"/>
    </source>
</evidence>
<sequence length="53" mass="5847">MSKIVLEASQALYLLISGKNVSCLSASMGEVYSQFRDPDGFLYITYASQDMFG</sequence>
<dbReference type="Proteomes" id="UP000694701">
    <property type="component" value="Unplaced"/>
</dbReference>
<dbReference type="Pfam" id="PF02991">
    <property type="entry name" value="ATG8"/>
    <property type="match status" value="1"/>
</dbReference>
<evidence type="ECO:0000313" key="6">
    <source>
        <dbReference type="Ensembl" id="ENSCCRP00020055977.1"/>
    </source>
</evidence>
<keyword evidence="4 5" id="KW-0449">Lipoprotein</keyword>
<dbReference type="Gene3D" id="3.10.20.90">
    <property type="entry name" value="Phosphatidylinositol 3-kinase Catalytic Subunit, Chain A, domain 1"/>
    <property type="match status" value="1"/>
</dbReference>
<name>A0A8C2FJ63_CYPCA</name>
<dbReference type="InterPro" id="IPR029071">
    <property type="entry name" value="Ubiquitin-like_domsf"/>
</dbReference>
<dbReference type="SUPFAM" id="SSF54236">
    <property type="entry name" value="Ubiquitin-like"/>
    <property type="match status" value="1"/>
</dbReference>
<feature type="lipid moiety-binding region" description="Phosphatidylserine amidated glycine; alternate" evidence="5">
    <location>
        <position position="53"/>
    </location>
</feature>
<comment type="similarity">
    <text evidence="2">Belongs to the ATG8 family.</text>
</comment>
<dbReference type="GO" id="GO:0016020">
    <property type="term" value="C:membrane"/>
    <property type="evidence" value="ECO:0007669"/>
    <property type="project" value="UniProtKB-SubCell"/>
</dbReference>
<keyword evidence="3" id="KW-0472">Membrane</keyword>
<organism evidence="6 7">
    <name type="scientific">Cyprinus carpio</name>
    <name type="common">Common carp</name>
    <dbReference type="NCBI Taxonomy" id="7962"/>
    <lineage>
        <taxon>Eukaryota</taxon>
        <taxon>Metazoa</taxon>
        <taxon>Chordata</taxon>
        <taxon>Craniata</taxon>
        <taxon>Vertebrata</taxon>
        <taxon>Euteleostomi</taxon>
        <taxon>Actinopterygii</taxon>
        <taxon>Neopterygii</taxon>
        <taxon>Teleostei</taxon>
        <taxon>Ostariophysi</taxon>
        <taxon>Cypriniformes</taxon>
        <taxon>Cyprinidae</taxon>
        <taxon>Cyprininae</taxon>
        <taxon>Cyprinus</taxon>
    </lineage>
</organism>
<accession>A0A8C2FJ63</accession>